<evidence type="ECO:0000313" key="2">
    <source>
        <dbReference type="Proteomes" id="UP001328107"/>
    </source>
</evidence>
<feature type="non-terminal residue" evidence="1">
    <location>
        <position position="108"/>
    </location>
</feature>
<name>A0AAN5C9S8_9BILA</name>
<accession>A0AAN5C9S8</accession>
<dbReference type="EMBL" id="BTRK01000002">
    <property type="protein sequence ID" value="GMR35915.1"/>
    <property type="molecule type" value="Genomic_DNA"/>
</dbReference>
<sequence length="108" mass="12582">SSLLSIEPDPTELVSINSQFHCWLLSDRQSNEIGRKRNCLLEISRPQFTVDIRRVLNASIRISSQFSWVSDGQLKFRLFVRLIEAWEPPSRPRRFTVSLERNVGKLGR</sequence>
<proteinExistence type="predicted"/>
<reference evidence="2" key="1">
    <citation type="submission" date="2022-10" db="EMBL/GenBank/DDBJ databases">
        <title>Genome assembly of Pristionchus species.</title>
        <authorList>
            <person name="Yoshida K."/>
            <person name="Sommer R.J."/>
        </authorList>
    </citation>
    <scope>NUCLEOTIDE SEQUENCE [LARGE SCALE GENOMIC DNA]</scope>
    <source>
        <strain evidence="2">RS5460</strain>
    </source>
</reference>
<protein>
    <submittedName>
        <fullName evidence="1">Uncharacterized protein</fullName>
    </submittedName>
</protein>
<comment type="caution">
    <text evidence="1">The sequence shown here is derived from an EMBL/GenBank/DDBJ whole genome shotgun (WGS) entry which is preliminary data.</text>
</comment>
<gene>
    <name evidence="1" type="ORF">PMAYCL1PPCAC_06110</name>
</gene>
<keyword evidence="2" id="KW-1185">Reference proteome</keyword>
<feature type="non-terminal residue" evidence="1">
    <location>
        <position position="1"/>
    </location>
</feature>
<organism evidence="1 2">
    <name type="scientific">Pristionchus mayeri</name>
    <dbReference type="NCBI Taxonomy" id="1317129"/>
    <lineage>
        <taxon>Eukaryota</taxon>
        <taxon>Metazoa</taxon>
        <taxon>Ecdysozoa</taxon>
        <taxon>Nematoda</taxon>
        <taxon>Chromadorea</taxon>
        <taxon>Rhabditida</taxon>
        <taxon>Rhabditina</taxon>
        <taxon>Diplogasteromorpha</taxon>
        <taxon>Diplogasteroidea</taxon>
        <taxon>Neodiplogasteridae</taxon>
        <taxon>Pristionchus</taxon>
    </lineage>
</organism>
<dbReference type="Proteomes" id="UP001328107">
    <property type="component" value="Unassembled WGS sequence"/>
</dbReference>
<dbReference type="AlphaFoldDB" id="A0AAN5C9S8"/>
<evidence type="ECO:0000313" key="1">
    <source>
        <dbReference type="EMBL" id="GMR35915.1"/>
    </source>
</evidence>